<dbReference type="InterPro" id="IPR039697">
    <property type="entry name" value="Alcohol_dehydrogenase_Fe"/>
</dbReference>
<accession>A0A1K1LEF8</accession>
<dbReference type="PANTHER" id="PTHR11496">
    <property type="entry name" value="ALCOHOL DEHYDROGENASE"/>
    <property type="match status" value="1"/>
</dbReference>
<organism evidence="7 8">
    <name type="scientific">Desulfovibrio piger</name>
    <dbReference type="NCBI Taxonomy" id="901"/>
    <lineage>
        <taxon>Bacteria</taxon>
        <taxon>Pseudomonadati</taxon>
        <taxon>Thermodesulfobacteriota</taxon>
        <taxon>Desulfovibrionia</taxon>
        <taxon>Desulfovibrionales</taxon>
        <taxon>Desulfovibrionaceae</taxon>
        <taxon>Desulfovibrio</taxon>
    </lineage>
</organism>
<dbReference type="GO" id="GO:0004022">
    <property type="term" value="F:alcohol dehydrogenase (NAD+) activity"/>
    <property type="evidence" value="ECO:0007669"/>
    <property type="project" value="UniProtKB-EC"/>
</dbReference>
<dbReference type="EMBL" id="LT630450">
    <property type="protein sequence ID" value="SFV73091.1"/>
    <property type="molecule type" value="Genomic_DNA"/>
</dbReference>
<feature type="domain" description="Alcohol dehydrogenase iron-type/glycerol dehydrogenase GldA" evidence="5">
    <location>
        <begin position="19"/>
        <end position="187"/>
    </location>
</feature>
<protein>
    <submittedName>
        <fullName evidence="7">Alcohol dehydrogenase</fullName>
        <ecNumber evidence="7">1.1.1.1</ecNumber>
    </submittedName>
</protein>
<gene>
    <name evidence="7" type="ORF">DESPIGER_1240</name>
</gene>
<evidence type="ECO:0000256" key="3">
    <source>
        <dbReference type="ARBA" id="ARBA00023002"/>
    </source>
</evidence>
<dbReference type="Pfam" id="PF25137">
    <property type="entry name" value="ADH_Fe_C"/>
    <property type="match status" value="1"/>
</dbReference>
<evidence type="ECO:0000259" key="5">
    <source>
        <dbReference type="Pfam" id="PF00465"/>
    </source>
</evidence>
<dbReference type="PROSITE" id="PS00060">
    <property type="entry name" value="ADH_IRON_2"/>
    <property type="match status" value="1"/>
</dbReference>
<dbReference type="CDD" id="cd08188">
    <property type="entry name" value="PDDH"/>
    <property type="match status" value="1"/>
</dbReference>
<keyword evidence="4" id="KW-0520">NAD</keyword>
<dbReference type="AlphaFoldDB" id="A0A1K1LEF8"/>
<evidence type="ECO:0000259" key="6">
    <source>
        <dbReference type="Pfam" id="PF25137"/>
    </source>
</evidence>
<evidence type="ECO:0000256" key="2">
    <source>
        <dbReference type="ARBA" id="ARBA00007358"/>
    </source>
</evidence>
<dbReference type="FunFam" id="3.40.50.1970:FF:000003">
    <property type="entry name" value="Alcohol dehydrogenase, iron-containing"/>
    <property type="match status" value="1"/>
</dbReference>
<proteinExistence type="inferred from homology"/>
<evidence type="ECO:0000313" key="7">
    <source>
        <dbReference type="EMBL" id="SFV73091.1"/>
    </source>
</evidence>
<dbReference type="RefSeq" id="WP_072334391.1">
    <property type="nucleotide sequence ID" value="NZ_CALJDE010000060.1"/>
</dbReference>
<dbReference type="KEGG" id="dpg:DESPIGER_1240"/>
<dbReference type="OrthoDB" id="9778433at2"/>
<dbReference type="SUPFAM" id="SSF56796">
    <property type="entry name" value="Dehydroquinate synthase-like"/>
    <property type="match status" value="1"/>
</dbReference>
<evidence type="ECO:0000256" key="4">
    <source>
        <dbReference type="ARBA" id="ARBA00023027"/>
    </source>
</evidence>
<sequence>MSTDVKSMHMGQITSFFIPTVTLVGQNCSTQIPDRLKSLGGKKPLIVTDQGIVAVGILKQITDILDAAGMQYAVYDKTVPNPTDNNVAEATEAYKSNGCDSLITLGGGSSHDCGKGVGFVVSNGGKIHDYEGVDKSSKPFPPYVAVNTTAGTASEMTRFCIITDTSRKVKMAIVDWRCTPSVAIDDPVLMMGMPPSLTAATGMDALTHAVEAYVSTAATPMTDACAEKAMEYINRYLRRAVANGKDMEAREGMCYAQYLAGMAFNNASLGHVHAMAHQLGGFYDLPHGECNAILLPHVCEYNLISSRRRFGRIAKLLGERVDGLSPTDASQAAIKAIRILSKDVGIPEGLIALGKKYGKEVKEEDIPTMTANAQKDACGLTNPRIMSDAAVAAIYKAAL</sequence>
<dbReference type="Gene3D" id="1.20.1090.10">
    <property type="entry name" value="Dehydroquinate synthase-like - alpha domain"/>
    <property type="match status" value="1"/>
</dbReference>
<comment type="cofactor">
    <cofactor evidence="1">
        <name>Fe cation</name>
        <dbReference type="ChEBI" id="CHEBI:24875"/>
    </cofactor>
</comment>
<dbReference type="InterPro" id="IPR001670">
    <property type="entry name" value="ADH_Fe/GldA"/>
</dbReference>
<dbReference type="InterPro" id="IPR056798">
    <property type="entry name" value="ADH_Fe_C"/>
</dbReference>
<reference evidence="8" key="1">
    <citation type="submission" date="2016-10" db="EMBL/GenBank/DDBJ databases">
        <authorList>
            <person name="Wegmann U."/>
        </authorList>
    </citation>
    <scope>NUCLEOTIDE SEQUENCE [LARGE SCALE GENOMIC DNA]</scope>
</reference>
<dbReference type="GO" id="GO:0046872">
    <property type="term" value="F:metal ion binding"/>
    <property type="evidence" value="ECO:0007669"/>
    <property type="project" value="InterPro"/>
</dbReference>
<dbReference type="InterPro" id="IPR018211">
    <property type="entry name" value="ADH_Fe_CS"/>
</dbReference>
<comment type="similarity">
    <text evidence="2">Belongs to the iron-containing alcohol dehydrogenase family.</text>
</comment>
<feature type="domain" description="Fe-containing alcohol dehydrogenase-like C-terminal" evidence="6">
    <location>
        <begin position="198"/>
        <end position="399"/>
    </location>
</feature>
<evidence type="ECO:0000256" key="1">
    <source>
        <dbReference type="ARBA" id="ARBA00001962"/>
    </source>
</evidence>
<dbReference type="PANTHER" id="PTHR11496:SF102">
    <property type="entry name" value="ALCOHOL DEHYDROGENASE 4"/>
    <property type="match status" value="1"/>
</dbReference>
<dbReference type="Gene3D" id="3.40.50.1970">
    <property type="match status" value="1"/>
</dbReference>
<evidence type="ECO:0000313" key="8">
    <source>
        <dbReference type="Proteomes" id="UP000186323"/>
    </source>
</evidence>
<keyword evidence="3 7" id="KW-0560">Oxidoreductase</keyword>
<dbReference type="Proteomes" id="UP000186323">
    <property type="component" value="Chromosome I"/>
</dbReference>
<dbReference type="FunFam" id="1.20.1090.10:FF:000001">
    <property type="entry name" value="Aldehyde-alcohol dehydrogenase"/>
    <property type="match status" value="1"/>
</dbReference>
<dbReference type="Pfam" id="PF00465">
    <property type="entry name" value="Fe-ADH"/>
    <property type="match status" value="1"/>
</dbReference>
<dbReference type="PROSITE" id="PS00913">
    <property type="entry name" value="ADH_IRON_1"/>
    <property type="match status" value="1"/>
</dbReference>
<dbReference type="EC" id="1.1.1.1" evidence="7"/>
<keyword evidence="8" id="KW-1185">Reference proteome</keyword>
<name>A0A1K1LEF8_9BACT</name>